<dbReference type="InterPro" id="IPR020904">
    <property type="entry name" value="Sc_DH/Rdtase_CS"/>
</dbReference>
<accession>A0A0C2JJP9</accession>
<dbReference type="PROSITE" id="PS00061">
    <property type="entry name" value="ADH_SHORT"/>
    <property type="match status" value="1"/>
</dbReference>
<evidence type="ECO:0000313" key="2">
    <source>
        <dbReference type="EMBL" id="KIH99130.1"/>
    </source>
</evidence>
<dbReference type="InterPro" id="IPR036291">
    <property type="entry name" value="NAD(P)-bd_dom_sf"/>
</dbReference>
<dbReference type="InterPro" id="IPR001509">
    <property type="entry name" value="Epimerase_deHydtase"/>
</dbReference>
<keyword evidence="3" id="KW-1185">Reference proteome</keyword>
<gene>
    <name evidence="2" type="ORF">LP52_09150</name>
</gene>
<dbReference type="RefSeq" id="WP_040272460.1">
    <property type="nucleotide sequence ID" value="NZ_JROO01000015.1"/>
</dbReference>
<evidence type="ECO:0000313" key="3">
    <source>
        <dbReference type="Proteomes" id="UP000031675"/>
    </source>
</evidence>
<evidence type="ECO:0000259" key="1">
    <source>
        <dbReference type="Pfam" id="PF01370"/>
    </source>
</evidence>
<sequence>MRLLVTGAGTLGAAVARAARERGDEVLLADVRTAALDAVRCDVTDTPALMEVCGDWRPDAVLHTAGVIGRKVDAAPPLAVGVNVAGTVSVLECARRCSVRRVILASSLAVYDWSAPDPDRPLAEERAGDPGSLYGASKLAAETLARTFAGGSGLAVTALRFAGIYGGPGGGGGALLSATLASVVRRLLAGEEVALPPLLGCAEYLAAADAARAMLRAAEDDAPPWRVFNIGAGRVHTAGELAGVLRHVVPGARVHAAAPPLRVPPLDIDRARTVLGFAPEIPLEEGIAALAGEVAREEAACTTTSS</sequence>
<dbReference type="Gene3D" id="3.40.50.720">
    <property type="entry name" value="NAD(P)-binding Rossmann-like Domain"/>
    <property type="match status" value="1"/>
</dbReference>
<dbReference type="Pfam" id="PF01370">
    <property type="entry name" value="Epimerase"/>
    <property type="match status" value="1"/>
</dbReference>
<comment type="caution">
    <text evidence="2">The sequence shown here is derived from an EMBL/GenBank/DDBJ whole genome shotgun (WGS) entry which is preliminary data.</text>
</comment>
<feature type="domain" description="NAD-dependent epimerase/dehydratase" evidence="1">
    <location>
        <begin position="4"/>
        <end position="231"/>
    </location>
</feature>
<organism evidence="2 3">
    <name type="scientific">Streptomonospora alba</name>
    <dbReference type="NCBI Taxonomy" id="183763"/>
    <lineage>
        <taxon>Bacteria</taxon>
        <taxon>Bacillati</taxon>
        <taxon>Actinomycetota</taxon>
        <taxon>Actinomycetes</taxon>
        <taxon>Streptosporangiales</taxon>
        <taxon>Nocardiopsidaceae</taxon>
        <taxon>Streptomonospora</taxon>
    </lineage>
</organism>
<name>A0A0C2JJP9_9ACTN</name>
<reference evidence="3" key="1">
    <citation type="journal article" date="2015" name="Chem. Biol.">
        <title>Structure, bioactivity, and resistance mechanism of streptomonomicin, an unusual lasso Peptide from an understudied halophilic actinomycete.</title>
        <authorList>
            <person name="Metelev M."/>
            <person name="Tietz J.I."/>
            <person name="Melby J.O."/>
            <person name="Blair P.M."/>
            <person name="Zhu L."/>
            <person name="Livnat I."/>
            <person name="Severinov K."/>
            <person name="Mitchell D.A."/>
        </authorList>
    </citation>
    <scope>NUCLEOTIDE SEQUENCE [LARGE SCALE GENOMIC DNA]</scope>
    <source>
        <strain evidence="3">YIM 90003</strain>
    </source>
</reference>
<dbReference type="OrthoDB" id="8770295at2"/>
<dbReference type="PANTHER" id="PTHR43245:SF13">
    <property type="entry name" value="UDP-D-APIOSE_UDP-D-XYLOSE SYNTHASE 2"/>
    <property type="match status" value="1"/>
</dbReference>
<dbReference type="STRING" id="183763.LP52_09150"/>
<proteinExistence type="predicted"/>
<protein>
    <recommendedName>
        <fullName evidence="1">NAD-dependent epimerase/dehydratase domain-containing protein</fullName>
    </recommendedName>
</protein>
<dbReference type="InterPro" id="IPR050177">
    <property type="entry name" value="Lipid_A_modif_metabolic_enz"/>
</dbReference>
<dbReference type="SUPFAM" id="SSF51735">
    <property type="entry name" value="NAD(P)-binding Rossmann-fold domains"/>
    <property type="match status" value="1"/>
</dbReference>
<dbReference type="AlphaFoldDB" id="A0A0C2JJP9"/>
<dbReference type="Proteomes" id="UP000031675">
    <property type="component" value="Unassembled WGS sequence"/>
</dbReference>
<dbReference type="EMBL" id="JROO01000015">
    <property type="protein sequence ID" value="KIH99130.1"/>
    <property type="molecule type" value="Genomic_DNA"/>
</dbReference>
<dbReference type="PANTHER" id="PTHR43245">
    <property type="entry name" value="BIFUNCTIONAL POLYMYXIN RESISTANCE PROTEIN ARNA"/>
    <property type="match status" value="1"/>
</dbReference>